<dbReference type="GO" id="GO:0009535">
    <property type="term" value="C:chloroplast thylakoid membrane"/>
    <property type="evidence" value="ECO:0007669"/>
    <property type="project" value="TreeGrafter"/>
</dbReference>
<evidence type="ECO:0000313" key="4">
    <source>
        <dbReference type="EMBL" id="KAK1325168.1"/>
    </source>
</evidence>
<reference evidence="4" key="1">
    <citation type="journal article" date="2023" name="Nat. Commun.">
        <title>Diploid and tetraploid genomes of Acorus and the evolution of monocots.</title>
        <authorList>
            <person name="Ma L."/>
            <person name="Liu K.W."/>
            <person name="Li Z."/>
            <person name="Hsiao Y.Y."/>
            <person name="Qi Y."/>
            <person name="Fu T."/>
            <person name="Tang G.D."/>
            <person name="Zhang D."/>
            <person name="Sun W.H."/>
            <person name="Liu D.K."/>
            <person name="Li Y."/>
            <person name="Chen G.Z."/>
            <person name="Liu X.D."/>
            <person name="Liao X.Y."/>
            <person name="Jiang Y.T."/>
            <person name="Yu X."/>
            <person name="Hao Y."/>
            <person name="Huang J."/>
            <person name="Zhao X.W."/>
            <person name="Ke S."/>
            <person name="Chen Y.Y."/>
            <person name="Wu W.L."/>
            <person name="Hsu J.L."/>
            <person name="Lin Y.F."/>
            <person name="Huang M.D."/>
            <person name="Li C.Y."/>
            <person name="Huang L."/>
            <person name="Wang Z.W."/>
            <person name="Zhao X."/>
            <person name="Zhong W.Y."/>
            <person name="Peng D.H."/>
            <person name="Ahmad S."/>
            <person name="Lan S."/>
            <person name="Zhang J.S."/>
            <person name="Tsai W.C."/>
            <person name="Van de Peer Y."/>
            <person name="Liu Z.J."/>
        </authorList>
    </citation>
    <scope>NUCLEOTIDE SEQUENCE</scope>
    <source>
        <strain evidence="4">CP</strain>
    </source>
</reference>
<evidence type="ECO:0000259" key="3">
    <source>
        <dbReference type="Pfam" id="PF22915"/>
    </source>
</evidence>
<protein>
    <recommendedName>
        <fullName evidence="3">Armadillo-like repeats domain-containing protein</fullName>
    </recommendedName>
</protein>
<name>A0AAV9FGL7_ACOCL</name>
<comment type="caution">
    <text evidence="4">The sequence shown here is derived from an EMBL/GenBank/DDBJ whole genome shotgun (WGS) entry which is preliminary data.</text>
</comment>
<evidence type="ECO:0000256" key="1">
    <source>
        <dbReference type="SAM" id="MobiDB-lite"/>
    </source>
</evidence>
<dbReference type="PANTHER" id="PTHR36793">
    <property type="entry name" value="RIBOSOMAL RNA SMALL SUBUNIT METHYLTRANSFERASE J"/>
    <property type="match status" value="1"/>
</dbReference>
<sequence>MASMQVPRCTSCSRANLRLFPRTNVRRCDTSNAFFAITTTTSRPRLQKRAAPFIARARAKSEETASQQEKINPKGPTVSNKEEEVEEEDLPWIQEKALDLVEFTGTVTQAIPGPRVGQSSLPWFLAIPLAYVGISFVFAFVGTVKKFTSPRAKKRRSVNKNVELLKSIGELLLTGRDSVKNSDLMGLMQKTGFTMEEILRKYIRYALNEKPFNPNLVVDLIHL</sequence>
<feature type="transmembrane region" description="Helical" evidence="2">
    <location>
        <begin position="121"/>
        <end position="144"/>
    </location>
</feature>
<dbReference type="EMBL" id="JAUJYO010000001">
    <property type="protein sequence ID" value="KAK1325168.1"/>
    <property type="molecule type" value="Genomic_DNA"/>
</dbReference>
<proteinExistence type="predicted"/>
<dbReference type="Pfam" id="PF22915">
    <property type="entry name" value="ARMH5"/>
    <property type="match status" value="1"/>
</dbReference>
<keyword evidence="2" id="KW-0812">Transmembrane</keyword>
<evidence type="ECO:0000256" key="2">
    <source>
        <dbReference type="SAM" id="Phobius"/>
    </source>
</evidence>
<feature type="region of interest" description="Disordered" evidence="1">
    <location>
        <begin position="58"/>
        <end position="86"/>
    </location>
</feature>
<accession>A0AAV9FGL7</accession>
<keyword evidence="2" id="KW-0472">Membrane</keyword>
<keyword evidence="2" id="KW-1133">Transmembrane helix</keyword>
<organism evidence="4 5">
    <name type="scientific">Acorus calamus</name>
    <name type="common">Sweet flag</name>
    <dbReference type="NCBI Taxonomy" id="4465"/>
    <lineage>
        <taxon>Eukaryota</taxon>
        <taxon>Viridiplantae</taxon>
        <taxon>Streptophyta</taxon>
        <taxon>Embryophyta</taxon>
        <taxon>Tracheophyta</taxon>
        <taxon>Spermatophyta</taxon>
        <taxon>Magnoliopsida</taxon>
        <taxon>Liliopsida</taxon>
        <taxon>Acoraceae</taxon>
        <taxon>Acorus</taxon>
    </lineage>
</organism>
<dbReference type="GO" id="GO:0009941">
    <property type="term" value="C:chloroplast envelope"/>
    <property type="evidence" value="ECO:0007669"/>
    <property type="project" value="TreeGrafter"/>
</dbReference>
<dbReference type="Proteomes" id="UP001180020">
    <property type="component" value="Unassembled WGS sequence"/>
</dbReference>
<dbReference type="PANTHER" id="PTHR36793:SF1">
    <property type="entry name" value="RIBOSOMAL RNA SMALL SUBUNIT METHYLTRANSFERASE J"/>
    <property type="match status" value="1"/>
</dbReference>
<gene>
    <name evidence="4" type="ORF">QJS10_CPA01g00029</name>
</gene>
<dbReference type="AlphaFoldDB" id="A0AAV9FGL7"/>
<feature type="domain" description="Armadillo-like repeats" evidence="3">
    <location>
        <begin position="191"/>
        <end position="223"/>
    </location>
</feature>
<reference evidence="4" key="2">
    <citation type="submission" date="2023-06" db="EMBL/GenBank/DDBJ databases">
        <authorList>
            <person name="Ma L."/>
            <person name="Liu K.-W."/>
            <person name="Li Z."/>
            <person name="Hsiao Y.-Y."/>
            <person name="Qi Y."/>
            <person name="Fu T."/>
            <person name="Tang G."/>
            <person name="Zhang D."/>
            <person name="Sun W.-H."/>
            <person name="Liu D.-K."/>
            <person name="Li Y."/>
            <person name="Chen G.-Z."/>
            <person name="Liu X.-D."/>
            <person name="Liao X.-Y."/>
            <person name="Jiang Y.-T."/>
            <person name="Yu X."/>
            <person name="Hao Y."/>
            <person name="Huang J."/>
            <person name="Zhao X.-W."/>
            <person name="Ke S."/>
            <person name="Chen Y.-Y."/>
            <person name="Wu W.-L."/>
            <person name="Hsu J.-L."/>
            <person name="Lin Y.-F."/>
            <person name="Huang M.-D."/>
            <person name="Li C.-Y."/>
            <person name="Huang L."/>
            <person name="Wang Z.-W."/>
            <person name="Zhao X."/>
            <person name="Zhong W.-Y."/>
            <person name="Peng D.-H."/>
            <person name="Ahmad S."/>
            <person name="Lan S."/>
            <person name="Zhang J.-S."/>
            <person name="Tsai W.-C."/>
            <person name="Van De Peer Y."/>
            <person name="Liu Z.-J."/>
        </authorList>
    </citation>
    <scope>NUCLEOTIDE SEQUENCE</scope>
    <source>
        <strain evidence="4">CP</strain>
        <tissue evidence="4">Leaves</tissue>
    </source>
</reference>
<evidence type="ECO:0000313" key="5">
    <source>
        <dbReference type="Proteomes" id="UP001180020"/>
    </source>
</evidence>
<keyword evidence="5" id="KW-1185">Reference proteome</keyword>
<dbReference type="InterPro" id="IPR055241">
    <property type="entry name" value="Armadillo_rpt_dom"/>
</dbReference>